<dbReference type="PANTHER" id="PTHR13304:SF0">
    <property type="entry name" value="GLYCOSYLPHOSPHATIDYLINOSITOL ANCHOR ATTACHMENT 1 PROTEIN"/>
    <property type="match status" value="1"/>
</dbReference>
<keyword evidence="1" id="KW-0472">Membrane</keyword>
<evidence type="ECO:0000313" key="3">
    <source>
        <dbReference type="Proteomes" id="UP000585474"/>
    </source>
</evidence>
<dbReference type="AlphaFoldDB" id="A0A7J0DGA7"/>
<evidence type="ECO:0000313" key="2">
    <source>
        <dbReference type="EMBL" id="GFS33518.1"/>
    </source>
</evidence>
<keyword evidence="1" id="KW-1133">Transmembrane helix</keyword>
<dbReference type="GO" id="GO:0042765">
    <property type="term" value="C:GPI-anchor transamidase complex"/>
    <property type="evidence" value="ECO:0007669"/>
    <property type="project" value="InterPro"/>
</dbReference>
<proteinExistence type="predicted"/>
<comment type="caution">
    <text evidence="2">The sequence shown here is derived from an EMBL/GenBank/DDBJ whole genome shotgun (WGS) entry which is preliminary data.</text>
</comment>
<keyword evidence="3" id="KW-1185">Reference proteome</keyword>
<keyword evidence="1" id="KW-0812">Transmembrane</keyword>
<dbReference type="EMBL" id="BJWL01000191">
    <property type="protein sequence ID" value="GFS33518.1"/>
    <property type="molecule type" value="Genomic_DNA"/>
</dbReference>
<evidence type="ECO:0000256" key="1">
    <source>
        <dbReference type="SAM" id="Phobius"/>
    </source>
</evidence>
<dbReference type="Pfam" id="PF04114">
    <property type="entry name" value="Gaa1"/>
    <property type="match status" value="2"/>
</dbReference>
<sequence length="343" mass="38232">MQKNHRPDRTTYGRLSCSSIGINAVGIIRAPQGDGKESIVLITPYNSVNMSHDSQHGEYASVAAWLRDYHTPLFGGLAKVNAEMCHESSYLYDLKQSPATGAEVSDVFRRAGTMAAALVIKVADRIGEVERGTLRIYAEASNGQMPNLDLVNIVNYLAVHEQGLRVKVKKLWSLLDSKCGLRLVEGVIRSVNNLLEKFHQSFFLYLLTSPSKFVSVGVYMIAFALLVAPLSMVAAYLYSDAHKQEFSSEKEKLTSSTTSTDVPAITFKSWKWFHAAKTVFVVHIWSVIVTLLPYFISQMPNCTPTNNLLCGFCFQRSAFLPCAWVPSYQLLVFLNFKKRNGPS</sequence>
<dbReference type="InterPro" id="IPR007246">
    <property type="entry name" value="Gaa1"/>
</dbReference>
<protein>
    <submittedName>
        <fullName evidence="2">GPI transamidase component family protein</fullName>
    </submittedName>
</protein>
<organism evidence="2 3">
    <name type="scientific">Actinidia rufa</name>
    <dbReference type="NCBI Taxonomy" id="165716"/>
    <lineage>
        <taxon>Eukaryota</taxon>
        <taxon>Viridiplantae</taxon>
        <taxon>Streptophyta</taxon>
        <taxon>Embryophyta</taxon>
        <taxon>Tracheophyta</taxon>
        <taxon>Spermatophyta</taxon>
        <taxon>Magnoliopsida</taxon>
        <taxon>eudicotyledons</taxon>
        <taxon>Gunneridae</taxon>
        <taxon>Pentapetalae</taxon>
        <taxon>asterids</taxon>
        <taxon>Ericales</taxon>
        <taxon>Actinidiaceae</taxon>
        <taxon>Actinidia</taxon>
    </lineage>
</organism>
<dbReference type="OrthoDB" id="445301at2759"/>
<dbReference type="Proteomes" id="UP000585474">
    <property type="component" value="Unassembled WGS sequence"/>
</dbReference>
<gene>
    <name evidence="2" type="ORF">Acr_00g0028950</name>
</gene>
<dbReference type="GO" id="GO:0016255">
    <property type="term" value="P:attachment of GPI anchor to protein"/>
    <property type="evidence" value="ECO:0007669"/>
    <property type="project" value="TreeGrafter"/>
</dbReference>
<name>A0A7J0DGA7_9ERIC</name>
<reference evidence="3" key="1">
    <citation type="submission" date="2019-07" db="EMBL/GenBank/DDBJ databases">
        <title>De Novo Assembly of kiwifruit Actinidia rufa.</title>
        <authorList>
            <person name="Sugita-Konishi S."/>
            <person name="Sato K."/>
            <person name="Mori E."/>
            <person name="Abe Y."/>
            <person name="Kisaki G."/>
            <person name="Hamano K."/>
            <person name="Suezawa K."/>
            <person name="Otani M."/>
            <person name="Fukuda T."/>
            <person name="Manabe T."/>
            <person name="Gomi K."/>
            <person name="Tabuchi M."/>
            <person name="Akimitsu K."/>
            <person name="Kataoka I."/>
        </authorList>
    </citation>
    <scope>NUCLEOTIDE SEQUENCE [LARGE SCALE GENOMIC DNA]</scope>
    <source>
        <strain evidence="3">cv. Fuchu</strain>
    </source>
</reference>
<feature type="transmembrane region" description="Helical" evidence="1">
    <location>
        <begin position="278"/>
        <end position="297"/>
    </location>
</feature>
<accession>A0A7J0DGA7</accession>
<dbReference type="PANTHER" id="PTHR13304">
    <property type="entry name" value="GLYCOSYLPHOSPHATIDYLINOSITOL ANCHOR ATTACHMENT 1 PROTEIN"/>
    <property type="match status" value="1"/>
</dbReference>
<feature type="transmembrane region" description="Helical" evidence="1">
    <location>
        <begin position="216"/>
        <end position="238"/>
    </location>
</feature>